<dbReference type="EMBL" id="CABHNI010000013">
    <property type="protein sequence ID" value="VUW95979.1"/>
    <property type="molecule type" value="Genomic_DNA"/>
</dbReference>
<feature type="transmembrane region" description="Helical" evidence="1">
    <location>
        <begin position="6"/>
        <end position="27"/>
    </location>
</feature>
<name>A0A564SLJ7_9FIRM</name>
<dbReference type="Proteomes" id="UP000358366">
    <property type="component" value="Unassembled WGS sequence"/>
</dbReference>
<protein>
    <recommendedName>
        <fullName evidence="4">CcmD family protein</fullName>
    </recommendedName>
</protein>
<proteinExistence type="predicted"/>
<accession>A0A564SLJ7</accession>
<evidence type="ECO:0008006" key="4">
    <source>
        <dbReference type="Google" id="ProtNLM"/>
    </source>
</evidence>
<keyword evidence="1" id="KW-0472">Membrane</keyword>
<organism evidence="2 3">
    <name type="scientific">Dorea formicigenerans</name>
    <dbReference type="NCBI Taxonomy" id="39486"/>
    <lineage>
        <taxon>Bacteria</taxon>
        <taxon>Bacillati</taxon>
        <taxon>Bacillota</taxon>
        <taxon>Clostridia</taxon>
        <taxon>Lachnospirales</taxon>
        <taxon>Lachnospiraceae</taxon>
        <taxon>Dorea</taxon>
    </lineage>
</organism>
<dbReference type="AlphaFoldDB" id="A0A564SLJ7"/>
<sequence>MSIWTIINIAAWVLCAVFLYLILSDLIKVEKRNREEKKLEKKD</sequence>
<keyword evidence="1" id="KW-1133">Transmembrane helix</keyword>
<dbReference type="GeneID" id="92864115"/>
<keyword evidence="1" id="KW-0812">Transmembrane</keyword>
<reference evidence="2 3" key="1">
    <citation type="submission" date="2019-07" db="EMBL/GenBank/DDBJ databases">
        <authorList>
            <person name="Hibberd C M."/>
            <person name="Gehrig L. J."/>
            <person name="Chang H.-W."/>
            <person name="Venkatesh S."/>
        </authorList>
    </citation>
    <scope>NUCLEOTIDE SEQUENCE [LARGE SCALE GENOMIC DNA]</scope>
    <source>
        <strain evidence="2">Dorea_formicigenerans_SSTS_Bg7063</strain>
    </source>
</reference>
<gene>
    <name evidence="2" type="ORF">DFSSTS7063_00539</name>
</gene>
<dbReference type="RefSeq" id="WP_005331475.1">
    <property type="nucleotide sequence ID" value="NZ_AP031430.1"/>
</dbReference>
<evidence type="ECO:0000313" key="2">
    <source>
        <dbReference type="EMBL" id="VUW95979.1"/>
    </source>
</evidence>
<evidence type="ECO:0000256" key="1">
    <source>
        <dbReference type="SAM" id="Phobius"/>
    </source>
</evidence>
<evidence type="ECO:0000313" key="3">
    <source>
        <dbReference type="Proteomes" id="UP000358366"/>
    </source>
</evidence>